<sequence>MGSGLSFPTVPLTKDKVVVVTGGNTGIGYETAKWIAMYGAHVIIACRSEERATKAIERMNQEFAEEKARGTEGLMKENSLDVHFMKLDCASLKSTREFIETFKQKESKLHLLLLNAGIAMHEQEYTDDGYELMFQVNYLSHFLITSKLLPIMRESGEDCRIVLVSSDAHLVSSFDMDKIQGKQYTKANFSRMTYYGNSKLYQIMQMYSLNKKLHNTNVTVNCIHPGIVETEISRSFSDLQRWKVFFRMTKLFGGTKTPFEGAKTLINAAINPKYKDLRNAYHTNCKPSTSNRLSRNEHYQDQLWEYTLGCLKEYLTEEDIQKLQ</sequence>
<protein>
    <submittedName>
        <fullName evidence="2">Uncharacterized protein</fullName>
    </submittedName>
</protein>
<dbReference type="InterPro" id="IPR036291">
    <property type="entry name" value="NAD(P)-bd_dom_sf"/>
</dbReference>
<reference evidence="2" key="1">
    <citation type="submission" date="2019-08" db="EMBL/GenBank/DDBJ databases">
        <title>The improved chromosome-level genome for the pearl oyster Pinctada fucata martensii using PacBio sequencing and Hi-C.</title>
        <authorList>
            <person name="Zheng Z."/>
        </authorList>
    </citation>
    <scope>NUCLEOTIDE SEQUENCE</scope>
    <source>
        <strain evidence="2">ZZ-2019</strain>
        <tissue evidence="2">Adductor muscle</tissue>
    </source>
</reference>
<keyword evidence="1" id="KW-0560">Oxidoreductase</keyword>
<dbReference type="PRINTS" id="PR00081">
    <property type="entry name" value="GDHRDH"/>
</dbReference>
<evidence type="ECO:0000313" key="2">
    <source>
        <dbReference type="EMBL" id="KAK3098117.1"/>
    </source>
</evidence>
<dbReference type="PANTHER" id="PTHR43157:SF31">
    <property type="entry name" value="PHOSPHATIDYLINOSITOL-GLYCAN BIOSYNTHESIS CLASS F PROTEIN"/>
    <property type="match status" value="1"/>
</dbReference>
<dbReference type="CDD" id="cd05327">
    <property type="entry name" value="retinol-DH_like_SDR_c_like"/>
    <property type="match status" value="1"/>
</dbReference>
<gene>
    <name evidence="2" type="ORF">FSP39_016282</name>
</gene>
<evidence type="ECO:0000313" key="3">
    <source>
        <dbReference type="Proteomes" id="UP001186944"/>
    </source>
</evidence>
<dbReference type="EMBL" id="VSWD01000007">
    <property type="protein sequence ID" value="KAK3098117.1"/>
    <property type="molecule type" value="Genomic_DNA"/>
</dbReference>
<dbReference type="SUPFAM" id="SSF51735">
    <property type="entry name" value="NAD(P)-binding Rossmann-fold domains"/>
    <property type="match status" value="1"/>
</dbReference>
<dbReference type="Gene3D" id="3.40.50.720">
    <property type="entry name" value="NAD(P)-binding Rossmann-like Domain"/>
    <property type="match status" value="1"/>
</dbReference>
<dbReference type="GO" id="GO:0016491">
    <property type="term" value="F:oxidoreductase activity"/>
    <property type="evidence" value="ECO:0007669"/>
    <property type="project" value="UniProtKB-KW"/>
</dbReference>
<dbReference type="Pfam" id="PF00106">
    <property type="entry name" value="adh_short"/>
    <property type="match status" value="2"/>
</dbReference>
<dbReference type="PANTHER" id="PTHR43157">
    <property type="entry name" value="PHOSPHATIDYLINOSITOL-GLYCAN BIOSYNTHESIS CLASS F PROTEIN-RELATED"/>
    <property type="match status" value="1"/>
</dbReference>
<dbReference type="InterPro" id="IPR002347">
    <property type="entry name" value="SDR_fam"/>
</dbReference>
<proteinExistence type="predicted"/>
<dbReference type="Proteomes" id="UP001186944">
    <property type="component" value="Unassembled WGS sequence"/>
</dbReference>
<accession>A0AA88Y4W9</accession>
<evidence type="ECO:0000256" key="1">
    <source>
        <dbReference type="ARBA" id="ARBA00023002"/>
    </source>
</evidence>
<organism evidence="2 3">
    <name type="scientific">Pinctada imbricata</name>
    <name type="common">Atlantic pearl-oyster</name>
    <name type="synonym">Pinctada martensii</name>
    <dbReference type="NCBI Taxonomy" id="66713"/>
    <lineage>
        <taxon>Eukaryota</taxon>
        <taxon>Metazoa</taxon>
        <taxon>Spiralia</taxon>
        <taxon>Lophotrochozoa</taxon>
        <taxon>Mollusca</taxon>
        <taxon>Bivalvia</taxon>
        <taxon>Autobranchia</taxon>
        <taxon>Pteriomorphia</taxon>
        <taxon>Pterioida</taxon>
        <taxon>Pterioidea</taxon>
        <taxon>Pteriidae</taxon>
        <taxon>Pinctada</taxon>
    </lineage>
</organism>
<name>A0AA88Y4W9_PINIB</name>
<keyword evidence="3" id="KW-1185">Reference proteome</keyword>
<comment type="caution">
    <text evidence="2">The sequence shown here is derived from an EMBL/GenBank/DDBJ whole genome shotgun (WGS) entry which is preliminary data.</text>
</comment>
<dbReference type="AlphaFoldDB" id="A0AA88Y4W9"/>